<protein>
    <submittedName>
        <fullName evidence="3">RhoGEF domain-containing protein gxcI</fullName>
    </submittedName>
</protein>
<feature type="compositionally biased region" description="Basic and acidic residues" evidence="1">
    <location>
        <begin position="654"/>
        <end position="663"/>
    </location>
</feature>
<evidence type="ECO:0000313" key="2">
    <source>
        <dbReference type="Proteomes" id="UP000694867"/>
    </source>
</evidence>
<feature type="compositionally biased region" description="Pro residues" evidence="1">
    <location>
        <begin position="560"/>
        <end position="569"/>
    </location>
</feature>
<feature type="compositionally biased region" description="Polar residues" evidence="1">
    <location>
        <begin position="410"/>
        <end position="419"/>
    </location>
</feature>
<feature type="compositionally biased region" description="Polar residues" evidence="1">
    <location>
        <begin position="497"/>
        <end position="506"/>
    </location>
</feature>
<feature type="region of interest" description="Disordered" evidence="1">
    <location>
        <begin position="477"/>
        <end position="516"/>
    </location>
</feature>
<accession>A0AAJ7P9U1</accession>
<feature type="compositionally biased region" description="Basic and acidic residues" evidence="1">
    <location>
        <begin position="630"/>
        <end position="640"/>
    </location>
</feature>
<sequence>MGNSNSQQLQLDPEKYFLHRDRTWSHHQGHLIVPLTDAVIQRKMLRNTENGVILQNEGTISQRRRSMRHPDEGMFALSPSRRTLSDSDLSRTPFDHVMVPNMDSFTQKSVIAVSPSKAKIKLRKNKGKAPEPPGPPLDPRDAQRRFVRSNSSLCPRTWENEFNSLNLDRQPRCDSRNRQPVPQKSRHSRPEPNLSRSRQQEKNVNGSQKSISSLNSHRSSPRSTAAPINMKQRPPNKIIPVENSKPPRKSVVTDTPKPSPVKPQFYFSNMDALKKEPPKPTINSPAVDKMSTKPASPVVKPAQVKTTPVSTATVQPLVSNKTQSNRSEVSRAAPRPVKAEARSSLAPVSREVSNKPNSARDPIVSRIGVSANKLIPPPPPITKKLPEIPVKIESPPEARDPVKSAVRSGPTVNVSQKNNRNNKESNVGIIRPMMNDNIVFKVSPNFIVPPQCASLPQTATQILDELDATLENYSQISAERKSDDSDYCEPDERETNSRASSNTQNPVPRESGVFAPQIPTPKSLEMLFRPPSPKVLPPPTRFNGLDIISQIEMTSLPLADQPPTPPPIPSSWMKTRKNSLSSDENDGLNEINISVHLRPCLPRRPLLLASMPSRFSPTHAWKSLDPAGSDGDHHDDKSLSDCELNFSSSSSSSDEDRKEDNTLKAHLSVDSGITGGYSHPNPNQWTPKEDLIDTDSESTGGGNDLGLCSLPNQARFTLPSMFLQNSAGVDSNWSFKSGPHSLQQKSQSFVYLPPPKTSDSSVNNIGLTNSQRSLSGGRNPSLSTGVSLNIEAHDPLLEAERLREKEHKWMQKVEEEFRKRRERDRQELQEQMQLFNSLTANIRPDPEGGCDQLQVR</sequence>
<evidence type="ECO:0000313" key="3">
    <source>
        <dbReference type="RefSeq" id="XP_018495403.1"/>
    </source>
</evidence>
<feature type="compositionally biased region" description="Basic residues" evidence="1">
    <location>
        <begin position="118"/>
        <end position="127"/>
    </location>
</feature>
<reference evidence="3" key="1">
    <citation type="submission" date="2025-08" db="UniProtKB">
        <authorList>
            <consortium name="RefSeq"/>
        </authorList>
    </citation>
    <scope>IDENTIFICATION</scope>
</reference>
<feature type="region of interest" description="Disordered" evidence="1">
    <location>
        <begin position="116"/>
        <end position="146"/>
    </location>
</feature>
<dbReference type="KEGG" id="goe:100898446"/>
<gene>
    <name evidence="3" type="primary">LOC100898446</name>
</gene>
<feature type="region of interest" description="Disordered" evidence="1">
    <location>
        <begin position="393"/>
        <end position="423"/>
    </location>
</feature>
<feature type="compositionally biased region" description="Polar residues" evidence="1">
    <location>
        <begin position="304"/>
        <end position="327"/>
    </location>
</feature>
<dbReference type="RefSeq" id="XP_018495403.1">
    <property type="nucleotide sequence ID" value="XM_018639887.1"/>
</dbReference>
<feature type="region of interest" description="Disordered" evidence="1">
    <location>
        <begin position="168"/>
        <end position="361"/>
    </location>
</feature>
<feature type="region of interest" description="Disordered" evidence="1">
    <location>
        <begin position="557"/>
        <end position="585"/>
    </location>
</feature>
<dbReference type="GeneID" id="100898446"/>
<organism evidence="2 3">
    <name type="scientific">Galendromus occidentalis</name>
    <name type="common">western predatory mite</name>
    <dbReference type="NCBI Taxonomy" id="34638"/>
    <lineage>
        <taxon>Eukaryota</taxon>
        <taxon>Metazoa</taxon>
        <taxon>Ecdysozoa</taxon>
        <taxon>Arthropoda</taxon>
        <taxon>Chelicerata</taxon>
        <taxon>Arachnida</taxon>
        <taxon>Acari</taxon>
        <taxon>Parasitiformes</taxon>
        <taxon>Mesostigmata</taxon>
        <taxon>Gamasina</taxon>
        <taxon>Phytoseioidea</taxon>
        <taxon>Phytoseiidae</taxon>
        <taxon>Typhlodrominae</taxon>
        <taxon>Galendromus</taxon>
    </lineage>
</organism>
<evidence type="ECO:0000256" key="1">
    <source>
        <dbReference type="SAM" id="MobiDB-lite"/>
    </source>
</evidence>
<proteinExistence type="predicted"/>
<keyword evidence="2" id="KW-1185">Reference proteome</keyword>
<name>A0AAJ7P9U1_9ACAR</name>
<feature type="compositionally biased region" description="Low complexity" evidence="1">
    <location>
        <begin position="210"/>
        <end position="223"/>
    </location>
</feature>
<dbReference type="AlphaFoldDB" id="A0AAJ7P9U1"/>
<feature type="region of interest" description="Disordered" evidence="1">
    <location>
        <begin position="626"/>
        <end position="700"/>
    </location>
</feature>
<dbReference type="Proteomes" id="UP000694867">
    <property type="component" value="Unplaced"/>
</dbReference>
<feature type="compositionally biased region" description="Polar residues" evidence="1">
    <location>
        <begin position="194"/>
        <end position="209"/>
    </location>
</feature>